<sequence length="166" mass="19496">MPRQSKEFQQLLRQKQQDKENQTNLRQLAQKVKQGEFGESISQVVIEPPGAEKMSEVLEDFIEPYINEVNNLGAHRRLLELAVTAWNTSLLPRLQQRETVEKLFNLEMFEGDIEMQQEIKKLVYEMIERRQKYFPKIKRFIADFSLKKAGKSFHLSVASTLLDTQL</sequence>
<evidence type="ECO:0000313" key="3">
    <source>
        <dbReference type="Proteomes" id="UP000662314"/>
    </source>
</evidence>
<dbReference type="Proteomes" id="UP000662314">
    <property type="component" value="Unassembled WGS sequence"/>
</dbReference>
<comment type="caution">
    <text evidence="2">The sequence shown here is derived from an EMBL/GenBank/DDBJ whole genome shotgun (WGS) entry which is preliminary data.</text>
</comment>
<keyword evidence="3" id="KW-1185">Reference proteome</keyword>
<evidence type="ECO:0000313" key="2">
    <source>
        <dbReference type="EMBL" id="MBH8573012.1"/>
    </source>
</evidence>
<protein>
    <submittedName>
        <fullName evidence="2">Uncharacterized protein</fullName>
    </submittedName>
</protein>
<evidence type="ECO:0000256" key="1">
    <source>
        <dbReference type="SAM" id="MobiDB-lite"/>
    </source>
</evidence>
<dbReference type="RefSeq" id="WP_214431835.1">
    <property type="nucleotide sequence ID" value="NZ_CAWPUQ010000119.1"/>
</dbReference>
<proteinExistence type="predicted"/>
<accession>A0A8J7I654</accession>
<dbReference type="EMBL" id="JAECZA010000023">
    <property type="protein sequence ID" value="MBH8573012.1"/>
    <property type="molecule type" value="Genomic_DNA"/>
</dbReference>
<name>A0A8J7I654_9NOST</name>
<gene>
    <name evidence="2" type="ORF">I8752_08265</name>
</gene>
<dbReference type="AlphaFoldDB" id="A0A8J7I654"/>
<reference evidence="2 3" key="1">
    <citation type="journal article" date="2021" name="Int. J. Syst. Evol. Microbiol.">
        <title>Amazonocrinis nigriterrae gen. nov., sp. nov., Atlanticothrix silvestris gen. nov., sp. nov. and Dendronalium phyllosphericum gen. nov., sp. nov., nostocacean cyanobacteria from Brazilian environments.</title>
        <authorList>
            <person name="Alvarenga D.O."/>
            <person name="Andreote A.P.D."/>
            <person name="Branco L.H.Z."/>
            <person name="Delbaje E."/>
            <person name="Cruz R.B."/>
            <person name="Varani A.M."/>
            <person name="Fiore M.F."/>
        </authorList>
    </citation>
    <scope>NUCLEOTIDE SEQUENCE [LARGE SCALE GENOMIC DNA]</scope>
    <source>
        <strain evidence="2 3">CENA369</strain>
    </source>
</reference>
<organism evidence="2 3">
    <name type="scientific">Dendronalium phyllosphericum CENA369</name>
    <dbReference type="NCBI Taxonomy" id="1725256"/>
    <lineage>
        <taxon>Bacteria</taxon>
        <taxon>Bacillati</taxon>
        <taxon>Cyanobacteriota</taxon>
        <taxon>Cyanophyceae</taxon>
        <taxon>Nostocales</taxon>
        <taxon>Nostocaceae</taxon>
        <taxon>Dendronalium</taxon>
        <taxon>Dendronalium phyllosphericum</taxon>
    </lineage>
</organism>
<feature type="region of interest" description="Disordered" evidence="1">
    <location>
        <begin position="1"/>
        <end position="23"/>
    </location>
</feature>